<keyword evidence="4 7" id="KW-1133">Transmembrane helix</keyword>
<evidence type="ECO:0000256" key="2">
    <source>
        <dbReference type="ARBA" id="ARBA00022475"/>
    </source>
</evidence>
<keyword evidence="2" id="KW-1003">Cell membrane</keyword>
<gene>
    <name evidence="9" type="ORF">SM436_14105</name>
</gene>
<evidence type="ECO:0000256" key="3">
    <source>
        <dbReference type="ARBA" id="ARBA00022692"/>
    </source>
</evidence>
<keyword evidence="5 7" id="KW-0472">Membrane</keyword>
<feature type="region of interest" description="Disordered" evidence="6">
    <location>
        <begin position="94"/>
        <end position="129"/>
    </location>
</feature>
<evidence type="ECO:0000256" key="7">
    <source>
        <dbReference type="SAM" id="Phobius"/>
    </source>
</evidence>
<evidence type="ECO:0000259" key="8">
    <source>
        <dbReference type="Pfam" id="PF13190"/>
    </source>
</evidence>
<evidence type="ECO:0000256" key="4">
    <source>
        <dbReference type="ARBA" id="ARBA00022989"/>
    </source>
</evidence>
<accession>A0ABV4QWJ4</accession>
<comment type="caution">
    <text evidence="9">The sequence shown here is derived from an EMBL/GenBank/DDBJ whole genome shotgun (WGS) entry which is preliminary data.</text>
</comment>
<name>A0ABV4QWJ4_9ACTN</name>
<dbReference type="EMBL" id="JAXCEH010000007">
    <property type="protein sequence ID" value="MFA1554821.1"/>
    <property type="molecule type" value="Genomic_DNA"/>
</dbReference>
<dbReference type="Proteomes" id="UP001569904">
    <property type="component" value="Unassembled WGS sequence"/>
</dbReference>
<organism evidence="9 10">
    <name type="scientific">Actinomadura chokoriensis</name>
    <dbReference type="NCBI Taxonomy" id="454156"/>
    <lineage>
        <taxon>Bacteria</taxon>
        <taxon>Bacillati</taxon>
        <taxon>Actinomycetota</taxon>
        <taxon>Actinomycetes</taxon>
        <taxon>Streptosporangiales</taxon>
        <taxon>Thermomonosporaceae</taxon>
        <taxon>Actinomadura</taxon>
    </lineage>
</organism>
<evidence type="ECO:0000256" key="1">
    <source>
        <dbReference type="ARBA" id="ARBA00004236"/>
    </source>
</evidence>
<keyword evidence="10" id="KW-1185">Reference proteome</keyword>
<dbReference type="RefSeq" id="WP_371941409.1">
    <property type="nucleotide sequence ID" value="NZ_JAXCEH010000007.1"/>
</dbReference>
<keyword evidence="3 7" id="KW-0812">Transmembrane</keyword>
<feature type="domain" description="PDGLE" evidence="8">
    <location>
        <begin position="4"/>
        <end position="94"/>
    </location>
</feature>
<evidence type="ECO:0000313" key="9">
    <source>
        <dbReference type="EMBL" id="MFA1554821.1"/>
    </source>
</evidence>
<evidence type="ECO:0000313" key="10">
    <source>
        <dbReference type="Proteomes" id="UP001569904"/>
    </source>
</evidence>
<dbReference type="InterPro" id="IPR025937">
    <property type="entry name" value="PDGLE_dom"/>
</dbReference>
<proteinExistence type="predicted"/>
<reference evidence="9 10" key="1">
    <citation type="submission" date="2023-11" db="EMBL/GenBank/DDBJ databases">
        <title>Actinomadura monticuli sp. nov., isolated from volcanic ash.</title>
        <authorList>
            <person name="Lee S.D."/>
            <person name="Yang H."/>
            <person name="Kim I.S."/>
        </authorList>
    </citation>
    <scope>NUCLEOTIDE SEQUENCE [LARGE SCALE GENOMIC DNA]</scope>
    <source>
        <strain evidence="9 10">DSM 45346</strain>
    </source>
</reference>
<dbReference type="Pfam" id="PF13190">
    <property type="entry name" value="PDGLE"/>
    <property type="match status" value="1"/>
</dbReference>
<evidence type="ECO:0000256" key="5">
    <source>
        <dbReference type="ARBA" id="ARBA00023136"/>
    </source>
</evidence>
<comment type="subcellular location">
    <subcellularLocation>
        <location evidence="1">Cell membrane</location>
    </subcellularLocation>
</comment>
<feature type="compositionally biased region" description="Basic and acidic residues" evidence="6">
    <location>
        <begin position="117"/>
        <end position="129"/>
    </location>
</feature>
<evidence type="ECO:0000256" key="6">
    <source>
        <dbReference type="SAM" id="MobiDB-lite"/>
    </source>
</evidence>
<sequence>MNTKRFFAGFLLVSLVLAGIVSYYASGHPDGLEKVAEDKGISAKEKDHSLKDSPFGDYGVKGVDNARLSGGLSGVVGVGLVLLVGGGLFWAVRRRGPEPGTESESGSGSGSGQAPGQDEKAPSEPARKG</sequence>
<protein>
    <submittedName>
        <fullName evidence="9">PDGLE domain-containing protein</fullName>
    </submittedName>
</protein>
<feature type="transmembrane region" description="Helical" evidence="7">
    <location>
        <begin position="71"/>
        <end position="92"/>
    </location>
</feature>